<organism evidence="2">
    <name type="scientific">mine drainage metagenome</name>
    <dbReference type="NCBI Taxonomy" id="410659"/>
    <lineage>
        <taxon>unclassified sequences</taxon>
        <taxon>metagenomes</taxon>
        <taxon>ecological metagenomes</taxon>
    </lineage>
</organism>
<evidence type="ECO:0000256" key="1">
    <source>
        <dbReference type="SAM" id="MobiDB-lite"/>
    </source>
</evidence>
<sequence length="172" mass="18549">MVNLLLVLAALIILLQIGLMSMVRKLIQQLDHERRRITMLEDQVASGSVGAEAPRADAQGNSNSWMRNPSGSFQLVPEAPQPVSSSTAPAPMRQADLAPPPEDFLDTVGEARIPAAQPQARAAPTQAELRTQMLDLMQQLVGQGMSVREIAARCGLSEAEAELMLSLQGTQR</sequence>
<comment type="caution">
    <text evidence="2">The sequence shown here is derived from an EMBL/GenBank/DDBJ whole genome shotgun (WGS) entry which is preliminary data.</text>
</comment>
<name>E6PJV6_9ZZZZ</name>
<dbReference type="InterPro" id="IPR021244">
    <property type="entry name" value="DUF2802"/>
</dbReference>
<feature type="compositionally biased region" description="Polar residues" evidence="1">
    <location>
        <begin position="59"/>
        <end position="73"/>
    </location>
</feature>
<feature type="region of interest" description="Disordered" evidence="1">
    <location>
        <begin position="43"/>
        <end position="92"/>
    </location>
</feature>
<accession>E6PJV6</accession>
<evidence type="ECO:0000313" key="2">
    <source>
        <dbReference type="EMBL" id="CBH95184.1"/>
    </source>
</evidence>
<reference evidence="2" key="1">
    <citation type="submission" date="2009-10" db="EMBL/GenBank/DDBJ databases">
        <title>Diversity of trophic interactions inside an arsenic-rich microbial ecosystem.</title>
        <authorList>
            <person name="Bertin P.N."/>
            <person name="Heinrich-Salmeron A."/>
            <person name="Pelletier E."/>
            <person name="Goulhen-Chollet F."/>
            <person name="Arsene-Ploetze F."/>
            <person name="Gallien S."/>
            <person name="Calteau A."/>
            <person name="Vallenet D."/>
            <person name="Casiot C."/>
            <person name="Chane-Woon-Ming B."/>
            <person name="Giloteaux L."/>
            <person name="Barakat M."/>
            <person name="Bonnefoy V."/>
            <person name="Bruneel O."/>
            <person name="Chandler M."/>
            <person name="Cleiss J."/>
            <person name="Duran R."/>
            <person name="Elbaz-Poulichet F."/>
            <person name="Fonknechten N."/>
            <person name="Lauga B."/>
            <person name="Mornico D."/>
            <person name="Ortet P."/>
            <person name="Schaeffer C."/>
            <person name="Siguier P."/>
            <person name="Alexander Thil Smith A."/>
            <person name="Van Dorsselaer A."/>
            <person name="Weissenbach J."/>
            <person name="Medigue C."/>
            <person name="Le Paslier D."/>
        </authorList>
    </citation>
    <scope>NUCLEOTIDE SEQUENCE</scope>
</reference>
<dbReference type="Pfam" id="PF10975">
    <property type="entry name" value="DUF2802"/>
    <property type="match status" value="1"/>
</dbReference>
<proteinExistence type="predicted"/>
<protein>
    <submittedName>
        <fullName evidence="2">Uncharacterized protein</fullName>
    </submittedName>
</protein>
<gene>
    <name evidence="2" type="ORF">CARN2_0571</name>
</gene>
<dbReference type="EMBL" id="CABM01000002">
    <property type="protein sequence ID" value="CBH95184.1"/>
    <property type="molecule type" value="Genomic_DNA"/>
</dbReference>
<dbReference type="AlphaFoldDB" id="E6PJV6"/>